<dbReference type="Proteomes" id="UP001232148">
    <property type="component" value="Unassembled WGS sequence"/>
</dbReference>
<protein>
    <submittedName>
        <fullName evidence="2">Uncharacterized protein</fullName>
    </submittedName>
</protein>
<evidence type="ECO:0000256" key="1">
    <source>
        <dbReference type="SAM" id="MobiDB-lite"/>
    </source>
</evidence>
<accession>A0AAD9M1R1</accession>
<sequence>MQSKRPLVKAHTPAQEGGGGIRNPTRFRNVMTMRRLVSERPRKEARSVRRISSLARLVPPAP</sequence>
<gene>
    <name evidence="2" type="ORF">LX32DRAFT_637872</name>
</gene>
<name>A0AAD9M1R1_9PEZI</name>
<organism evidence="2 3">
    <name type="scientific">Colletotrichum zoysiae</name>
    <dbReference type="NCBI Taxonomy" id="1216348"/>
    <lineage>
        <taxon>Eukaryota</taxon>
        <taxon>Fungi</taxon>
        <taxon>Dikarya</taxon>
        <taxon>Ascomycota</taxon>
        <taxon>Pezizomycotina</taxon>
        <taxon>Sordariomycetes</taxon>
        <taxon>Hypocreomycetidae</taxon>
        <taxon>Glomerellales</taxon>
        <taxon>Glomerellaceae</taxon>
        <taxon>Colletotrichum</taxon>
        <taxon>Colletotrichum graminicola species complex</taxon>
    </lineage>
</organism>
<dbReference type="AlphaFoldDB" id="A0AAD9M1R1"/>
<comment type="caution">
    <text evidence="2">The sequence shown here is derived from an EMBL/GenBank/DDBJ whole genome shotgun (WGS) entry which is preliminary data.</text>
</comment>
<evidence type="ECO:0000313" key="2">
    <source>
        <dbReference type="EMBL" id="KAK2030821.1"/>
    </source>
</evidence>
<keyword evidence="3" id="KW-1185">Reference proteome</keyword>
<reference evidence="2" key="1">
    <citation type="submission" date="2021-06" db="EMBL/GenBank/DDBJ databases">
        <title>Comparative genomics, transcriptomics and evolutionary studies reveal genomic signatures of adaptation to plant cell wall in hemibiotrophic fungi.</title>
        <authorList>
            <consortium name="DOE Joint Genome Institute"/>
            <person name="Baroncelli R."/>
            <person name="Diaz J.F."/>
            <person name="Benocci T."/>
            <person name="Peng M."/>
            <person name="Battaglia E."/>
            <person name="Haridas S."/>
            <person name="Andreopoulos W."/>
            <person name="Labutti K."/>
            <person name="Pangilinan J."/>
            <person name="Floch G.L."/>
            <person name="Makela M.R."/>
            <person name="Henrissat B."/>
            <person name="Grigoriev I.V."/>
            <person name="Crouch J.A."/>
            <person name="De Vries R.P."/>
            <person name="Sukno S.A."/>
            <person name="Thon M.R."/>
        </authorList>
    </citation>
    <scope>NUCLEOTIDE SEQUENCE</scope>
    <source>
        <strain evidence="2">MAFF235873</strain>
    </source>
</reference>
<feature type="region of interest" description="Disordered" evidence="1">
    <location>
        <begin position="1"/>
        <end position="25"/>
    </location>
</feature>
<proteinExistence type="predicted"/>
<dbReference type="EMBL" id="MU842847">
    <property type="protein sequence ID" value="KAK2030821.1"/>
    <property type="molecule type" value="Genomic_DNA"/>
</dbReference>
<evidence type="ECO:0000313" key="3">
    <source>
        <dbReference type="Proteomes" id="UP001232148"/>
    </source>
</evidence>